<dbReference type="Pfam" id="PF00884">
    <property type="entry name" value="Sulfatase"/>
    <property type="match status" value="1"/>
</dbReference>
<dbReference type="Gene3D" id="3.30.1120.10">
    <property type="match status" value="1"/>
</dbReference>
<keyword evidence="4" id="KW-0732">Signal</keyword>
<keyword evidence="3" id="KW-0479">Metal-binding</keyword>
<evidence type="ECO:0000256" key="5">
    <source>
        <dbReference type="ARBA" id="ARBA00022801"/>
    </source>
</evidence>
<evidence type="ECO:0000313" key="8">
    <source>
        <dbReference type="EMBL" id="TWU04153.1"/>
    </source>
</evidence>
<keyword evidence="5 8" id="KW-0378">Hydrolase</keyword>
<sequence length="559" mass="62691">MMMFNDALRILIGVTLLASTGDALAQQRSKPIQHDAEHYMLLAQHGEKWAREDKVIGAKLAEVRKANGGKRPNILFVLIDDVGFGEMGDPVLNHVRGYTTPNINAFARESLTFSRMYSEPTCTPTRTALLTGRLPVRSHMLEPKIVPPEGTGLHGDEVTLAELLKKEGYNTAHIGKWHQGDIAQAAPHNQGFDTASYPLHNQATFNFMTIESEEDRLADNVATRKTIPNYRMDKNFRPAGWVLGVDAVAGEDAHEWGAEAGKPLDYAYYDALNERYKKQVIERLNQLAAEDEPFFLNYWPQIPVNFTRRNRNFVTANGGTWVESMKDLDNHLGDLFAALEATGKAENTVVVVMSDNGPMAQAMPESGYSQLVFRGFKGDTTEGGIRVNAYVRWPDVIKADTFAGDIVYCGDWYTTLATIAQADKHIPRDRVIDGVNQLALLLNGDGYGRRDYHHVYEGPHLKATIKEQFKAHWPAPGSPGFALPVFDLYRDVKETKPLLATGMWSVAYFPDMRERHMALKKNFPDRGETRGKPYEGIAKLRPETKALLKYYYSARKAAE</sequence>
<dbReference type="EMBL" id="SJPP01000005">
    <property type="protein sequence ID" value="TWU04153.1"/>
    <property type="molecule type" value="Genomic_DNA"/>
</dbReference>
<dbReference type="PROSITE" id="PS00523">
    <property type="entry name" value="SULFATASE_1"/>
    <property type="match status" value="1"/>
</dbReference>
<dbReference type="EC" id="3.1.6.1" evidence="8"/>
<dbReference type="PROSITE" id="PS00149">
    <property type="entry name" value="SULFATASE_2"/>
    <property type="match status" value="1"/>
</dbReference>
<dbReference type="GO" id="GO:0004065">
    <property type="term" value="F:arylsulfatase activity"/>
    <property type="evidence" value="ECO:0007669"/>
    <property type="project" value="UniProtKB-EC"/>
</dbReference>
<dbReference type="Gene3D" id="3.40.720.10">
    <property type="entry name" value="Alkaline Phosphatase, subunit A"/>
    <property type="match status" value="1"/>
</dbReference>
<dbReference type="AlphaFoldDB" id="A0A5C6AW37"/>
<dbReference type="Proteomes" id="UP000320735">
    <property type="component" value="Unassembled WGS sequence"/>
</dbReference>
<evidence type="ECO:0000259" key="7">
    <source>
        <dbReference type="Pfam" id="PF00884"/>
    </source>
</evidence>
<evidence type="ECO:0000256" key="6">
    <source>
        <dbReference type="ARBA" id="ARBA00022837"/>
    </source>
</evidence>
<name>A0A5C6AW37_9PLAN</name>
<evidence type="ECO:0000256" key="3">
    <source>
        <dbReference type="ARBA" id="ARBA00022723"/>
    </source>
</evidence>
<gene>
    <name evidence="8" type="primary">atsA_35</name>
    <name evidence="8" type="ORF">CA54_60350</name>
</gene>
<comment type="caution">
    <text evidence="8">The sequence shown here is derived from an EMBL/GenBank/DDBJ whole genome shotgun (WGS) entry which is preliminary data.</text>
</comment>
<keyword evidence="6" id="KW-0106">Calcium</keyword>
<dbReference type="InterPro" id="IPR024607">
    <property type="entry name" value="Sulfatase_CS"/>
</dbReference>
<feature type="domain" description="Sulfatase N-terminal" evidence="7">
    <location>
        <begin position="72"/>
        <end position="399"/>
    </location>
</feature>
<dbReference type="SUPFAM" id="SSF53649">
    <property type="entry name" value="Alkaline phosphatase-like"/>
    <property type="match status" value="1"/>
</dbReference>
<comment type="similarity">
    <text evidence="2">Belongs to the sulfatase family.</text>
</comment>
<dbReference type="InterPro" id="IPR000917">
    <property type="entry name" value="Sulfatase_N"/>
</dbReference>
<accession>A0A5C6AW37</accession>
<dbReference type="InterPro" id="IPR050738">
    <property type="entry name" value="Sulfatase"/>
</dbReference>
<dbReference type="RefSeq" id="WP_197532942.1">
    <property type="nucleotide sequence ID" value="NZ_SJPP01000005.1"/>
</dbReference>
<comment type="cofactor">
    <cofactor evidence="1">
        <name>Ca(2+)</name>
        <dbReference type="ChEBI" id="CHEBI:29108"/>
    </cofactor>
</comment>
<evidence type="ECO:0000256" key="4">
    <source>
        <dbReference type="ARBA" id="ARBA00022729"/>
    </source>
</evidence>
<dbReference type="GO" id="GO:0046872">
    <property type="term" value="F:metal ion binding"/>
    <property type="evidence" value="ECO:0007669"/>
    <property type="project" value="UniProtKB-KW"/>
</dbReference>
<organism evidence="8 9">
    <name type="scientific">Symmachiella macrocystis</name>
    <dbReference type="NCBI Taxonomy" id="2527985"/>
    <lineage>
        <taxon>Bacteria</taxon>
        <taxon>Pseudomonadati</taxon>
        <taxon>Planctomycetota</taxon>
        <taxon>Planctomycetia</taxon>
        <taxon>Planctomycetales</taxon>
        <taxon>Planctomycetaceae</taxon>
        <taxon>Symmachiella</taxon>
    </lineage>
</organism>
<evidence type="ECO:0000256" key="2">
    <source>
        <dbReference type="ARBA" id="ARBA00008779"/>
    </source>
</evidence>
<dbReference type="PANTHER" id="PTHR42693">
    <property type="entry name" value="ARYLSULFATASE FAMILY MEMBER"/>
    <property type="match status" value="1"/>
</dbReference>
<evidence type="ECO:0000256" key="1">
    <source>
        <dbReference type="ARBA" id="ARBA00001913"/>
    </source>
</evidence>
<reference evidence="8 9" key="1">
    <citation type="submission" date="2019-02" db="EMBL/GenBank/DDBJ databases">
        <title>Deep-cultivation of Planctomycetes and their phenomic and genomic characterization uncovers novel biology.</title>
        <authorList>
            <person name="Wiegand S."/>
            <person name="Jogler M."/>
            <person name="Boedeker C."/>
            <person name="Pinto D."/>
            <person name="Vollmers J."/>
            <person name="Rivas-Marin E."/>
            <person name="Kohn T."/>
            <person name="Peeters S.H."/>
            <person name="Heuer A."/>
            <person name="Rast P."/>
            <person name="Oberbeckmann S."/>
            <person name="Bunk B."/>
            <person name="Jeske O."/>
            <person name="Meyerdierks A."/>
            <person name="Storesund J.E."/>
            <person name="Kallscheuer N."/>
            <person name="Luecker S."/>
            <person name="Lage O.M."/>
            <person name="Pohl T."/>
            <person name="Merkel B.J."/>
            <person name="Hornburger P."/>
            <person name="Mueller R.-W."/>
            <person name="Bruemmer F."/>
            <person name="Labrenz M."/>
            <person name="Spormann A.M."/>
            <person name="Op Den Camp H."/>
            <person name="Overmann J."/>
            <person name="Amann R."/>
            <person name="Jetten M.S.M."/>
            <person name="Mascher T."/>
            <person name="Medema M.H."/>
            <person name="Devos D.P."/>
            <person name="Kaster A.-K."/>
            <person name="Ovreas L."/>
            <person name="Rohde M."/>
            <person name="Galperin M.Y."/>
            <person name="Jogler C."/>
        </authorList>
    </citation>
    <scope>NUCLEOTIDE SEQUENCE [LARGE SCALE GENOMIC DNA]</scope>
    <source>
        <strain evidence="8 9">CA54</strain>
    </source>
</reference>
<dbReference type="InterPro" id="IPR017850">
    <property type="entry name" value="Alkaline_phosphatase_core_sf"/>
</dbReference>
<evidence type="ECO:0000313" key="9">
    <source>
        <dbReference type="Proteomes" id="UP000320735"/>
    </source>
</evidence>
<keyword evidence="9" id="KW-1185">Reference proteome</keyword>
<protein>
    <submittedName>
        <fullName evidence="8">Arylsulfatase</fullName>
        <ecNumber evidence="8">3.1.6.1</ecNumber>
    </submittedName>
</protein>
<proteinExistence type="inferred from homology"/>
<dbReference type="PANTHER" id="PTHR42693:SF42">
    <property type="entry name" value="ARYLSULFATASE G"/>
    <property type="match status" value="1"/>
</dbReference>